<accession>A0A4V3SI38</accession>
<keyword evidence="2" id="KW-0732">Signal</keyword>
<evidence type="ECO:0000256" key="1">
    <source>
        <dbReference type="SAM" id="MobiDB-lite"/>
    </source>
</evidence>
<sequence>MRSHSSRWIVAVAMIGFGLFVVCGSAETLSAVQKKENIVKIAKKGPFVSNLHTQPSFGEDGNNAWDCHCFPRLDMSLYQLSSDEQKNVVALDPEHQYSFPVYKSSKSPYEVQTTLLGTTLVVFHLGKQPENLVPNELGRAYLSVMKGDALLRELNSEFKNAKMEMAGGKEIPLKACRCVWNANQAGVLDANGKKYQKGLFIDILQIQPQDNIQTTPSGSASGGLNAATHYLGRPRTPQPYRG</sequence>
<protein>
    <recommendedName>
        <fullName evidence="5">PEBP-like protein</fullName>
    </recommendedName>
</protein>
<feature type="chain" id="PRO_5020897862" description="PEBP-like protein" evidence="2">
    <location>
        <begin position="27"/>
        <end position="242"/>
    </location>
</feature>
<feature type="signal peptide" evidence="2">
    <location>
        <begin position="1"/>
        <end position="26"/>
    </location>
</feature>
<dbReference type="Proteomes" id="UP000298138">
    <property type="component" value="Unassembled WGS sequence"/>
</dbReference>
<gene>
    <name evidence="3" type="ORF">EX30DRAFT_350975</name>
</gene>
<evidence type="ECO:0008006" key="5">
    <source>
        <dbReference type="Google" id="ProtNLM"/>
    </source>
</evidence>
<dbReference type="EMBL" id="ML220140">
    <property type="protein sequence ID" value="TGZ78584.1"/>
    <property type="molecule type" value="Genomic_DNA"/>
</dbReference>
<name>A0A4V3SI38_9PEZI</name>
<evidence type="ECO:0000313" key="3">
    <source>
        <dbReference type="EMBL" id="TGZ78584.1"/>
    </source>
</evidence>
<feature type="region of interest" description="Disordered" evidence="1">
    <location>
        <begin position="212"/>
        <end position="242"/>
    </location>
</feature>
<evidence type="ECO:0000256" key="2">
    <source>
        <dbReference type="SAM" id="SignalP"/>
    </source>
</evidence>
<evidence type="ECO:0000313" key="4">
    <source>
        <dbReference type="Proteomes" id="UP000298138"/>
    </source>
</evidence>
<proteinExistence type="predicted"/>
<reference evidence="3 4" key="1">
    <citation type="submission" date="2019-04" db="EMBL/GenBank/DDBJ databases">
        <title>Comparative genomics and transcriptomics to analyze fruiting body development in filamentous ascomycetes.</title>
        <authorList>
            <consortium name="DOE Joint Genome Institute"/>
            <person name="Lutkenhaus R."/>
            <person name="Traeger S."/>
            <person name="Breuer J."/>
            <person name="Kuo A."/>
            <person name="Lipzen A."/>
            <person name="Pangilinan J."/>
            <person name="Dilworth D."/>
            <person name="Sandor L."/>
            <person name="Poggeler S."/>
            <person name="Barry K."/>
            <person name="Grigoriev I.V."/>
            <person name="Nowrousian M."/>
        </authorList>
    </citation>
    <scope>NUCLEOTIDE SEQUENCE [LARGE SCALE GENOMIC DNA]</scope>
    <source>
        <strain evidence="3 4">CBS 389.68</strain>
    </source>
</reference>
<dbReference type="InParanoid" id="A0A4V3SI38"/>
<keyword evidence="4" id="KW-1185">Reference proteome</keyword>
<dbReference type="AlphaFoldDB" id="A0A4V3SI38"/>
<organism evidence="3 4">
    <name type="scientific">Ascodesmis nigricans</name>
    <dbReference type="NCBI Taxonomy" id="341454"/>
    <lineage>
        <taxon>Eukaryota</taxon>
        <taxon>Fungi</taxon>
        <taxon>Dikarya</taxon>
        <taxon>Ascomycota</taxon>
        <taxon>Pezizomycotina</taxon>
        <taxon>Pezizomycetes</taxon>
        <taxon>Pezizales</taxon>
        <taxon>Ascodesmidaceae</taxon>
        <taxon>Ascodesmis</taxon>
    </lineage>
</organism>